<name>A0A3L8NY59_9ACTN</name>
<dbReference type="EMBL" id="RDBE01000010">
    <property type="protein sequence ID" value="RLV47771.1"/>
    <property type="molecule type" value="Genomic_DNA"/>
</dbReference>
<evidence type="ECO:0000256" key="2">
    <source>
        <dbReference type="SAM" id="Phobius"/>
    </source>
</evidence>
<evidence type="ECO:0000256" key="1">
    <source>
        <dbReference type="SAM" id="MobiDB-lite"/>
    </source>
</evidence>
<keyword evidence="4" id="KW-1185">Reference proteome</keyword>
<dbReference type="AlphaFoldDB" id="A0A3L8NY59"/>
<dbReference type="RefSeq" id="WP_121807278.1">
    <property type="nucleotide sequence ID" value="NZ_RDBE01000010.1"/>
</dbReference>
<proteinExistence type="predicted"/>
<reference evidence="3 4" key="1">
    <citation type="submission" date="2018-10" db="EMBL/GenBank/DDBJ databases">
        <title>Marmoricola sp. 4Q3S-7 whole genome shotgun sequence.</title>
        <authorList>
            <person name="Li F."/>
        </authorList>
    </citation>
    <scope>NUCLEOTIDE SEQUENCE [LARGE SCALE GENOMIC DNA]</scope>
    <source>
        <strain evidence="3 4">4Q3S-7</strain>
    </source>
</reference>
<keyword evidence="2" id="KW-1133">Transmembrane helix</keyword>
<gene>
    <name evidence="3" type="ORF">D9V37_16695</name>
</gene>
<keyword evidence="2" id="KW-0472">Membrane</keyword>
<dbReference type="Proteomes" id="UP000281708">
    <property type="component" value="Unassembled WGS sequence"/>
</dbReference>
<sequence length="391" mass="40754">MTLPPDDETNPTTDEQQEDLMRALQAPGTQAELADEERYRAMFRQSRPDRVDDVGEPAPVVALHSRAPRRVAIGAAAGCVIALATGGVAAAYTGSLPDPIQTFAHHVIGAPEATPETTPPTSSGAAGGATTHRPSATALTPRPTTSPSHRAGHESRPHRSHRPSATPSDVVPSPSPDPLSSPTIPVAPTGSASAGPSGSPTTSPSAGVTPVVTGVGITATAHRADVGARVRLTAQVMTSGATPNPAQRVVLEQRFDRHWARVSTAVSGADGQVTVSSLPLDRTSYFRFRSGSVHSLTWRVAMHPLLSVTTSVATKQATLVVDGDGGYPGDLVTLATRQDGELVTVARTRLAADGTVAFTVPATKQRVRYVVMLPPSRRHTASRTTVVVQRP</sequence>
<protein>
    <submittedName>
        <fullName evidence="3">Uncharacterized protein</fullName>
    </submittedName>
</protein>
<comment type="caution">
    <text evidence="3">The sequence shown here is derived from an EMBL/GenBank/DDBJ whole genome shotgun (WGS) entry which is preliminary data.</text>
</comment>
<feature type="region of interest" description="Disordered" evidence="1">
    <location>
        <begin position="111"/>
        <end position="208"/>
    </location>
</feature>
<feature type="transmembrane region" description="Helical" evidence="2">
    <location>
        <begin position="71"/>
        <end position="92"/>
    </location>
</feature>
<dbReference type="OrthoDB" id="9829526at2"/>
<evidence type="ECO:0000313" key="3">
    <source>
        <dbReference type="EMBL" id="RLV47771.1"/>
    </source>
</evidence>
<evidence type="ECO:0000313" key="4">
    <source>
        <dbReference type="Proteomes" id="UP000281708"/>
    </source>
</evidence>
<accession>A0A3L8NY59</accession>
<feature type="compositionally biased region" description="Low complexity" evidence="1">
    <location>
        <begin position="163"/>
        <end position="172"/>
    </location>
</feature>
<organism evidence="3 4">
    <name type="scientific">Nocardioides mangrovicus</name>
    <dbReference type="NCBI Taxonomy" id="2478913"/>
    <lineage>
        <taxon>Bacteria</taxon>
        <taxon>Bacillati</taxon>
        <taxon>Actinomycetota</taxon>
        <taxon>Actinomycetes</taxon>
        <taxon>Propionibacteriales</taxon>
        <taxon>Nocardioidaceae</taxon>
        <taxon>Nocardioides</taxon>
    </lineage>
</organism>
<feature type="compositionally biased region" description="Low complexity" evidence="1">
    <location>
        <begin position="111"/>
        <end position="124"/>
    </location>
</feature>
<feature type="compositionally biased region" description="Low complexity" evidence="1">
    <location>
        <begin position="180"/>
        <end position="208"/>
    </location>
</feature>
<keyword evidence="2" id="KW-0812">Transmembrane</keyword>
<feature type="compositionally biased region" description="Polar residues" evidence="1">
    <location>
        <begin position="132"/>
        <end position="148"/>
    </location>
</feature>